<sequence length="71" mass="7941">YRRRPFCGRSDTLQTLLPQIRAEVREEFRTSSGPSNAGGHPLSRFLRLAGFPGAAAGIEEEQAKNFQWGLH</sequence>
<dbReference type="AlphaFoldDB" id="A0A699UWG0"/>
<evidence type="ECO:0008006" key="2">
    <source>
        <dbReference type="Google" id="ProtNLM"/>
    </source>
</evidence>
<name>A0A699UWG0_TANCI</name>
<feature type="non-terminal residue" evidence="1">
    <location>
        <position position="1"/>
    </location>
</feature>
<feature type="non-terminal residue" evidence="1">
    <location>
        <position position="71"/>
    </location>
</feature>
<reference evidence="1" key="1">
    <citation type="journal article" date="2019" name="Sci. Rep.">
        <title>Draft genome of Tanacetum cinerariifolium, the natural source of mosquito coil.</title>
        <authorList>
            <person name="Yamashiro T."/>
            <person name="Shiraishi A."/>
            <person name="Satake H."/>
            <person name="Nakayama K."/>
        </authorList>
    </citation>
    <scope>NUCLEOTIDE SEQUENCE</scope>
</reference>
<evidence type="ECO:0000313" key="1">
    <source>
        <dbReference type="EMBL" id="GFD26473.1"/>
    </source>
</evidence>
<proteinExistence type="predicted"/>
<gene>
    <name evidence="1" type="ORF">Tci_898442</name>
</gene>
<organism evidence="1">
    <name type="scientific">Tanacetum cinerariifolium</name>
    <name type="common">Dalmatian daisy</name>
    <name type="synonym">Chrysanthemum cinerariifolium</name>
    <dbReference type="NCBI Taxonomy" id="118510"/>
    <lineage>
        <taxon>Eukaryota</taxon>
        <taxon>Viridiplantae</taxon>
        <taxon>Streptophyta</taxon>
        <taxon>Embryophyta</taxon>
        <taxon>Tracheophyta</taxon>
        <taxon>Spermatophyta</taxon>
        <taxon>Magnoliopsida</taxon>
        <taxon>eudicotyledons</taxon>
        <taxon>Gunneridae</taxon>
        <taxon>Pentapetalae</taxon>
        <taxon>asterids</taxon>
        <taxon>campanulids</taxon>
        <taxon>Asterales</taxon>
        <taxon>Asteraceae</taxon>
        <taxon>Asteroideae</taxon>
        <taxon>Anthemideae</taxon>
        <taxon>Anthemidinae</taxon>
        <taxon>Tanacetum</taxon>
    </lineage>
</organism>
<protein>
    <recommendedName>
        <fullName evidence="2">Zinc finger, CCHC-type, retrotransposon Gag domain protein</fullName>
    </recommendedName>
</protein>
<dbReference type="EMBL" id="BKCJ011369043">
    <property type="protein sequence ID" value="GFD26473.1"/>
    <property type="molecule type" value="Genomic_DNA"/>
</dbReference>
<accession>A0A699UWG0</accession>
<comment type="caution">
    <text evidence="1">The sequence shown here is derived from an EMBL/GenBank/DDBJ whole genome shotgun (WGS) entry which is preliminary data.</text>
</comment>